<dbReference type="Pfam" id="PF04542">
    <property type="entry name" value="Sigma70_r2"/>
    <property type="match status" value="1"/>
</dbReference>
<dbReference type="InterPro" id="IPR007627">
    <property type="entry name" value="RNA_pol_sigma70_r2"/>
</dbReference>
<dbReference type="InterPro" id="IPR014284">
    <property type="entry name" value="RNA_pol_sigma-70_dom"/>
</dbReference>
<dbReference type="InterPro" id="IPR013324">
    <property type="entry name" value="RNA_pol_sigma_r3/r4-like"/>
</dbReference>
<evidence type="ECO:0000259" key="8">
    <source>
        <dbReference type="Pfam" id="PF08281"/>
    </source>
</evidence>
<evidence type="ECO:0000259" key="7">
    <source>
        <dbReference type="Pfam" id="PF04542"/>
    </source>
</evidence>
<evidence type="ECO:0000256" key="2">
    <source>
        <dbReference type="ARBA" id="ARBA00023015"/>
    </source>
</evidence>
<dbReference type="SUPFAM" id="SSF88659">
    <property type="entry name" value="Sigma3 and sigma4 domains of RNA polymerase sigma factors"/>
    <property type="match status" value="1"/>
</dbReference>
<evidence type="ECO:0000313" key="9">
    <source>
        <dbReference type="EMBL" id="AWM39123.1"/>
    </source>
</evidence>
<dbReference type="GO" id="GO:0016987">
    <property type="term" value="F:sigma factor activity"/>
    <property type="evidence" value="ECO:0007669"/>
    <property type="project" value="UniProtKB-KW"/>
</dbReference>
<dbReference type="InterPro" id="IPR036388">
    <property type="entry name" value="WH-like_DNA-bd_sf"/>
</dbReference>
<keyword evidence="5" id="KW-0804">Transcription</keyword>
<dbReference type="InterPro" id="IPR039425">
    <property type="entry name" value="RNA_pol_sigma-70-like"/>
</dbReference>
<dbReference type="NCBIfam" id="TIGR02937">
    <property type="entry name" value="sigma70-ECF"/>
    <property type="match status" value="1"/>
</dbReference>
<proteinExistence type="inferred from homology"/>
<keyword evidence="10" id="KW-1185">Reference proteome</keyword>
<keyword evidence="4" id="KW-0238">DNA-binding</keyword>
<dbReference type="PANTHER" id="PTHR43133">
    <property type="entry name" value="RNA POLYMERASE ECF-TYPE SIGMA FACTO"/>
    <property type="match status" value="1"/>
</dbReference>
<evidence type="ECO:0000256" key="1">
    <source>
        <dbReference type="ARBA" id="ARBA00010641"/>
    </source>
</evidence>
<feature type="domain" description="RNA polymerase sigma-70 region 2" evidence="7">
    <location>
        <begin position="108"/>
        <end position="157"/>
    </location>
</feature>
<dbReference type="RefSeq" id="WP_081471523.1">
    <property type="nucleotide sequence ID" value="NZ_CP042911.1"/>
</dbReference>
<dbReference type="GO" id="GO:0006352">
    <property type="term" value="P:DNA-templated transcription initiation"/>
    <property type="evidence" value="ECO:0007669"/>
    <property type="project" value="InterPro"/>
</dbReference>
<organism evidence="9 10">
    <name type="scientific">Gemmata obscuriglobus</name>
    <dbReference type="NCBI Taxonomy" id="114"/>
    <lineage>
        <taxon>Bacteria</taxon>
        <taxon>Pseudomonadati</taxon>
        <taxon>Planctomycetota</taxon>
        <taxon>Planctomycetia</taxon>
        <taxon>Gemmatales</taxon>
        <taxon>Gemmataceae</taxon>
        <taxon>Gemmata</taxon>
    </lineage>
</organism>
<feature type="compositionally biased region" description="Basic and acidic residues" evidence="6">
    <location>
        <begin position="177"/>
        <end position="186"/>
    </location>
</feature>
<dbReference type="Pfam" id="PF08281">
    <property type="entry name" value="Sigma70_r4_2"/>
    <property type="match status" value="1"/>
</dbReference>
<name>A0A2Z3GZD4_9BACT</name>
<reference evidence="9 10" key="1">
    <citation type="submission" date="2018-01" db="EMBL/GenBank/DDBJ databases">
        <title>G. obscuriglobus.</title>
        <authorList>
            <person name="Franke J."/>
            <person name="Blomberg W."/>
            <person name="Selmecki A."/>
        </authorList>
    </citation>
    <scope>NUCLEOTIDE SEQUENCE [LARGE SCALE GENOMIC DNA]</scope>
    <source>
        <strain evidence="9 10">DSM 5831</strain>
    </source>
</reference>
<protein>
    <submittedName>
        <fullName evidence="9">Sigma-70 family RNA polymerase sigma factor</fullName>
    </submittedName>
</protein>
<dbReference type="GO" id="GO:0003677">
    <property type="term" value="F:DNA binding"/>
    <property type="evidence" value="ECO:0007669"/>
    <property type="project" value="UniProtKB-KW"/>
</dbReference>
<feature type="domain" description="RNA polymerase sigma factor 70 region 4 type 2" evidence="8">
    <location>
        <begin position="199"/>
        <end position="249"/>
    </location>
</feature>
<keyword evidence="3" id="KW-0731">Sigma factor</keyword>
<evidence type="ECO:0000256" key="5">
    <source>
        <dbReference type="ARBA" id="ARBA00023163"/>
    </source>
</evidence>
<dbReference type="PANTHER" id="PTHR43133:SF8">
    <property type="entry name" value="RNA POLYMERASE SIGMA FACTOR HI_1459-RELATED"/>
    <property type="match status" value="1"/>
</dbReference>
<evidence type="ECO:0000313" key="10">
    <source>
        <dbReference type="Proteomes" id="UP000245802"/>
    </source>
</evidence>
<dbReference type="InterPro" id="IPR013325">
    <property type="entry name" value="RNA_pol_sigma_r2"/>
</dbReference>
<dbReference type="AlphaFoldDB" id="A0A2Z3GZD4"/>
<evidence type="ECO:0000256" key="6">
    <source>
        <dbReference type="SAM" id="MobiDB-lite"/>
    </source>
</evidence>
<comment type="similarity">
    <text evidence="1">Belongs to the sigma-70 factor family. ECF subfamily.</text>
</comment>
<dbReference type="SUPFAM" id="SSF88946">
    <property type="entry name" value="Sigma2 domain of RNA polymerase sigma factors"/>
    <property type="match status" value="1"/>
</dbReference>
<dbReference type="Gene3D" id="1.10.10.10">
    <property type="entry name" value="Winged helix-like DNA-binding domain superfamily/Winged helix DNA-binding domain"/>
    <property type="match status" value="1"/>
</dbReference>
<accession>A0A2Z3GZD4</accession>
<dbReference type="InterPro" id="IPR013249">
    <property type="entry name" value="RNA_pol_sigma70_r4_t2"/>
</dbReference>
<dbReference type="KEGG" id="gog:C1280_20465"/>
<feature type="region of interest" description="Disordered" evidence="6">
    <location>
        <begin position="168"/>
        <end position="190"/>
    </location>
</feature>
<gene>
    <name evidence="9" type="ORF">C1280_20465</name>
</gene>
<evidence type="ECO:0000256" key="4">
    <source>
        <dbReference type="ARBA" id="ARBA00023125"/>
    </source>
</evidence>
<evidence type="ECO:0000256" key="3">
    <source>
        <dbReference type="ARBA" id="ARBA00023082"/>
    </source>
</evidence>
<dbReference type="Proteomes" id="UP000245802">
    <property type="component" value="Chromosome"/>
</dbReference>
<keyword evidence="2" id="KW-0805">Transcription regulation</keyword>
<sequence length="276" mass="30424">MTVRGFIIRTRISPCRPQRAYLHARNTVRPGIQFTSFVPRFLEARKENIMTVCADQISGPMDLTALLASLAQKVGLGTNDAKADADAAARWLGREIAGTVFSVMARAGFAQDAEDALQTIFIKAIEASSNYRHGATSCASYFRAVARNQTLKWVRLERQRLQREADLKDVLATSSPDNDHQKHGEDFDGEGEAQGCVARLRLALRRLQPRDQELVQLHLKGLRPKAIAEMLGITSEAARQRFHRVRQALSGLLSTPGACCLTDSEPTSEPARSAVV</sequence>
<dbReference type="EMBL" id="CP025958">
    <property type="protein sequence ID" value="AWM39123.1"/>
    <property type="molecule type" value="Genomic_DNA"/>
</dbReference>
<dbReference type="Gene3D" id="1.10.1740.10">
    <property type="match status" value="1"/>
</dbReference>